<evidence type="ECO:0000259" key="7">
    <source>
        <dbReference type="Pfam" id="PF01171"/>
    </source>
</evidence>
<dbReference type="RefSeq" id="WP_010705770.1">
    <property type="nucleotide sequence ID" value="NZ_KB915638.1"/>
</dbReference>
<dbReference type="EMBL" id="AGWD01000027">
    <property type="protein sequence ID" value="ENN92952.1"/>
    <property type="molecule type" value="Genomic_DNA"/>
</dbReference>
<dbReference type="InterPro" id="IPR012094">
    <property type="entry name" value="tRNA_Ile_lys_synt"/>
</dbReference>
<evidence type="ECO:0000256" key="1">
    <source>
        <dbReference type="ARBA" id="ARBA00022598"/>
    </source>
</evidence>
<keyword evidence="3 6" id="KW-0547">Nucleotide-binding</keyword>
<dbReference type="CDD" id="cd01992">
    <property type="entry name" value="TilS_N"/>
    <property type="match status" value="1"/>
</dbReference>
<feature type="domain" description="tRNA(Ile)-lysidine/2-thiocytidine synthase N-terminal" evidence="7">
    <location>
        <begin position="20"/>
        <end position="144"/>
    </location>
</feature>
<dbReference type="HAMAP" id="MF_01161">
    <property type="entry name" value="tRNA_Ile_lys_synt"/>
    <property type="match status" value="1"/>
</dbReference>
<dbReference type="InterPro" id="IPR011063">
    <property type="entry name" value="TilS/TtcA_N"/>
</dbReference>
<dbReference type="NCBIfam" id="TIGR02432">
    <property type="entry name" value="lysidine_TilS_N"/>
    <property type="match status" value="1"/>
</dbReference>
<accession>N6VPG2</accession>
<comment type="subcellular location">
    <subcellularLocation>
        <location evidence="6">Cytoplasm</location>
    </subcellularLocation>
</comment>
<proteinExistence type="inferred from homology"/>
<evidence type="ECO:0000256" key="2">
    <source>
        <dbReference type="ARBA" id="ARBA00022694"/>
    </source>
</evidence>
<evidence type="ECO:0000313" key="9">
    <source>
        <dbReference type="Proteomes" id="UP000014011"/>
    </source>
</evidence>
<comment type="caution">
    <text evidence="8">The sequence shown here is derived from an EMBL/GenBank/DDBJ whole genome shotgun (WGS) entry which is preliminary data.</text>
</comment>
<dbReference type="GO" id="GO:0032267">
    <property type="term" value="F:tRNA(Ile)-lysidine synthase activity"/>
    <property type="evidence" value="ECO:0007669"/>
    <property type="project" value="UniProtKB-EC"/>
</dbReference>
<dbReference type="GO" id="GO:0005737">
    <property type="term" value="C:cytoplasm"/>
    <property type="evidence" value="ECO:0007669"/>
    <property type="project" value="UniProtKB-SubCell"/>
</dbReference>
<keyword evidence="2 6" id="KW-0819">tRNA processing</keyword>
<dbReference type="HOGENOM" id="CLU_018869_3_3_5"/>
<feature type="binding site" evidence="6">
    <location>
        <begin position="26"/>
        <end position="31"/>
    </location>
    <ligand>
        <name>ATP</name>
        <dbReference type="ChEBI" id="CHEBI:30616"/>
    </ligand>
</feature>
<reference evidence="8 9" key="1">
    <citation type="journal article" date="2013" name="PLoS Genet.">
        <title>A gene transfer agent and a dynamic repertoire of secretion systems hold the keys to the explosive radiation of the emerging pathogen Bartonella.</title>
        <authorList>
            <person name="Guy L."/>
            <person name="Nystedt B."/>
            <person name="Toft C."/>
            <person name="Zaremba-Niedzwiedzka K."/>
            <person name="Berglund E.C."/>
            <person name="Granberg F."/>
            <person name="Naslund K."/>
            <person name="Eriksson A.S."/>
            <person name="Andersson S.G."/>
        </authorList>
    </citation>
    <scope>NUCLEOTIDE SEQUENCE [LARGE SCALE GENOMIC DNA]</scope>
    <source>
        <strain evidence="8">Tweed</strain>
    </source>
</reference>
<dbReference type="PANTHER" id="PTHR43033">
    <property type="entry name" value="TRNA(ILE)-LYSIDINE SYNTHASE-RELATED"/>
    <property type="match status" value="1"/>
</dbReference>
<evidence type="ECO:0000256" key="5">
    <source>
        <dbReference type="ARBA" id="ARBA00048539"/>
    </source>
</evidence>
<dbReference type="InterPro" id="IPR012795">
    <property type="entry name" value="tRNA_Ile_lys_synt_N"/>
</dbReference>
<evidence type="ECO:0000256" key="3">
    <source>
        <dbReference type="ARBA" id="ARBA00022741"/>
    </source>
</evidence>
<organism evidence="8 9">
    <name type="scientific">Bartonella vinsonii subsp. berkhoffii str. Tweed</name>
    <dbReference type="NCBI Taxonomy" id="1094502"/>
    <lineage>
        <taxon>Bacteria</taxon>
        <taxon>Pseudomonadati</taxon>
        <taxon>Pseudomonadota</taxon>
        <taxon>Alphaproteobacteria</taxon>
        <taxon>Hyphomicrobiales</taxon>
        <taxon>Bartonellaceae</taxon>
        <taxon>Bartonella</taxon>
    </lineage>
</organism>
<evidence type="ECO:0000256" key="4">
    <source>
        <dbReference type="ARBA" id="ARBA00022840"/>
    </source>
</evidence>
<comment type="function">
    <text evidence="6">Ligates lysine onto the cytidine present at position 34 of the AUA codon-specific tRNA(Ile) that contains the anticodon CAU, in an ATP-dependent manner. Cytidine is converted to lysidine, thus changing the amino acid specificity of the tRNA from methionine to isoleucine.</text>
</comment>
<dbReference type="GO" id="GO:0005524">
    <property type="term" value="F:ATP binding"/>
    <property type="evidence" value="ECO:0007669"/>
    <property type="project" value="UniProtKB-UniRule"/>
</dbReference>
<dbReference type="InterPro" id="IPR014729">
    <property type="entry name" value="Rossmann-like_a/b/a_fold"/>
</dbReference>
<feature type="domain" description="tRNA(Ile)-lysidine/2-thiocytidine synthase N-terminal" evidence="7">
    <location>
        <begin position="206"/>
        <end position="264"/>
    </location>
</feature>
<dbReference type="PATRIC" id="fig|1094502.3.peg.2006"/>
<keyword evidence="4 6" id="KW-0067">ATP-binding</keyword>
<keyword evidence="6" id="KW-0963">Cytoplasm</keyword>
<evidence type="ECO:0000256" key="6">
    <source>
        <dbReference type="HAMAP-Rule" id="MF_01161"/>
    </source>
</evidence>
<protein>
    <recommendedName>
        <fullName evidence="6">tRNA(Ile)-lysidine synthase</fullName>
        <ecNumber evidence="6">6.3.4.19</ecNumber>
    </recommendedName>
    <alternativeName>
        <fullName evidence="6">tRNA(Ile)-2-lysyl-cytidine synthase</fullName>
    </alternativeName>
    <alternativeName>
        <fullName evidence="6">tRNA(Ile)-lysidine synthetase</fullName>
    </alternativeName>
</protein>
<evidence type="ECO:0000313" key="8">
    <source>
        <dbReference type="EMBL" id="ENN92952.1"/>
    </source>
</evidence>
<comment type="similarity">
    <text evidence="6">Belongs to the tRNA(Ile)-lysidine synthase family.</text>
</comment>
<dbReference type="Proteomes" id="UP000014011">
    <property type="component" value="Unassembled WGS sequence"/>
</dbReference>
<dbReference type="AlphaFoldDB" id="N6VPG2"/>
<gene>
    <name evidence="8" type="primary">mesJ</name>
    <name evidence="6" type="synonym">tilS</name>
    <name evidence="8" type="ORF">BVtw_16020</name>
</gene>
<name>N6VPG2_BARVB</name>
<dbReference type="GO" id="GO:0006400">
    <property type="term" value="P:tRNA modification"/>
    <property type="evidence" value="ECO:0007669"/>
    <property type="project" value="UniProtKB-UniRule"/>
</dbReference>
<dbReference type="Gene3D" id="3.40.50.620">
    <property type="entry name" value="HUPs"/>
    <property type="match status" value="1"/>
</dbReference>
<dbReference type="EC" id="6.3.4.19" evidence="6"/>
<sequence>MGIRLAGNLFKISDFIQCQKVILAVSGGSDSLALLFLVKDHLKTLSVPPEIIAVTVDHQLRKESAREASIVAEICRAHHIKHIIVRWEGKKPKTHIASSARIARYNLLFKEAQKQGATLIMTGHTLNDQAETYQMRYQRLSKSLNVLPCEAFEGMWDGGDARNTGGVLQRGAFEGMQDGGEARDSGENIAQKNCLLGENDGLIYARGLSCIPREALLLRKIRLIRPLLGVKRKTLRTYLRLQGKTWIDDPTNEDFNFERVRVRHSLHPQKLNGIAQRVHEATLKRCQQAQIVADLILALDIAVEYGRCFIAKPAPFLQKHPSFPFVVGLFAVLMGGSSYLLPAQKLITLVQKLCLNSSQKQRFTLAGSVIEYNKNGIALWRESRNMKEVLVAPSKTFLWDGRYRITNHGTDAIKVGAAGLEQLKALLQNSNFDLENPHFPSLQSLLMLSNDKGCDIPELPFQAVLHQNVTVRRIMAPFDWLLSCEDVTLVRVVESFFKIDVKR</sequence>
<comment type="catalytic activity">
    <reaction evidence="5 6">
        <text>cytidine(34) in tRNA(Ile2) + L-lysine + ATP = lysidine(34) in tRNA(Ile2) + AMP + diphosphate + H(+)</text>
        <dbReference type="Rhea" id="RHEA:43744"/>
        <dbReference type="Rhea" id="RHEA-COMP:10625"/>
        <dbReference type="Rhea" id="RHEA-COMP:10670"/>
        <dbReference type="ChEBI" id="CHEBI:15378"/>
        <dbReference type="ChEBI" id="CHEBI:30616"/>
        <dbReference type="ChEBI" id="CHEBI:32551"/>
        <dbReference type="ChEBI" id="CHEBI:33019"/>
        <dbReference type="ChEBI" id="CHEBI:82748"/>
        <dbReference type="ChEBI" id="CHEBI:83665"/>
        <dbReference type="ChEBI" id="CHEBI:456215"/>
        <dbReference type="EC" id="6.3.4.19"/>
    </reaction>
</comment>
<dbReference type="SUPFAM" id="SSF52402">
    <property type="entry name" value="Adenine nucleotide alpha hydrolases-like"/>
    <property type="match status" value="1"/>
</dbReference>
<dbReference type="PANTHER" id="PTHR43033:SF1">
    <property type="entry name" value="TRNA(ILE)-LYSIDINE SYNTHASE-RELATED"/>
    <property type="match status" value="1"/>
</dbReference>
<keyword evidence="1 6" id="KW-0436">Ligase</keyword>
<comment type="domain">
    <text evidence="6">The N-terminal region contains the highly conserved SGGXDS motif, predicted to be a P-loop motif involved in ATP binding.</text>
</comment>
<dbReference type="Pfam" id="PF01171">
    <property type="entry name" value="ATP_bind_3"/>
    <property type="match status" value="2"/>
</dbReference>